<keyword evidence="4" id="KW-0173">Coenzyme A biosynthesis</keyword>
<keyword evidence="3" id="KW-0067">ATP-binding</keyword>
<dbReference type="Proteomes" id="UP000823769">
    <property type="component" value="Unassembled WGS sequence"/>
</dbReference>
<dbReference type="EMBL" id="JADILW010000110">
    <property type="protein sequence ID" value="MBO8480884.1"/>
    <property type="molecule type" value="Genomic_DNA"/>
</dbReference>
<dbReference type="SUPFAM" id="SSF52540">
    <property type="entry name" value="P-loop containing nucleoside triphosphate hydrolases"/>
    <property type="match status" value="1"/>
</dbReference>
<evidence type="ECO:0000313" key="5">
    <source>
        <dbReference type="EMBL" id="MBO8480884.1"/>
    </source>
</evidence>
<proteinExistence type="inferred from homology"/>
<evidence type="ECO:0000313" key="6">
    <source>
        <dbReference type="Proteomes" id="UP000823769"/>
    </source>
</evidence>
<name>A0A9D9IXN9_9BACT</name>
<accession>A0A9D9IXN9</accession>
<keyword evidence="5" id="KW-0808">Transferase</keyword>
<comment type="caution">
    <text evidence="5">The sequence shown here is derived from an EMBL/GenBank/DDBJ whole genome shotgun (WGS) entry which is preliminary data.</text>
</comment>
<reference evidence="5" key="1">
    <citation type="submission" date="2020-10" db="EMBL/GenBank/DDBJ databases">
        <authorList>
            <person name="Gilroy R."/>
        </authorList>
    </citation>
    <scope>NUCLEOTIDE SEQUENCE</scope>
    <source>
        <strain evidence="5">B3-1481</strain>
    </source>
</reference>
<dbReference type="GO" id="GO:0015937">
    <property type="term" value="P:coenzyme A biosynthetic process"/>
    <property type="evidence" value="ECO:0007669"/>
    <property type="project" value="UniProtKB-KW"/>
</dbReference>
<reference evidence="5" key="2">
    <citation type="journal article" date="2021" name="PeerJ">
        <title>Extensive microbial diversity within the chicken gut microbiome revealed by metagenomics and culture.</title>
        <authorList>
            <person name="Gilroy R."/>
            <person name="Ravi A."/>
            <person name="Getino M."/>
            <person name="Pursley I."/>
            <person name="Horton D.L."/>
            <person name="Alikhan N.F."/>
            <person name="Baker D."/>
            <person name="Gharbi K."/>
            <person name="Hall N."/>
            <person name="Watson M."/>
            <person name="Adriaenssens E.M."/>
            <person name="Foster-Nyarko E."/>
            <person name="Jarju S."/>
            <person name="Secka A."/>
            <person name="Antonio M."/>
            <person name="Oren A."/>
            <person name="Chaudhuri R.R."/>
            <person name="La Ragione R."/>
            <person name="Hildebrand F."/>
            <person name="Pallen M.J."/>
        </authorList>
    </citation>
    <scope>NUCLEOTIDE SEQUENCE</scope>
    <source>
        <strain evidence="5">B3-1481</strain>
    </source>
</reference>
<sequence>MKTFLVTGPIGSGKSEVCRYLASKGYPVYDCDSRTKGLYESVPGLKSRIATALGIDWSEIGIIFSDSRRREMLERIVFPLVAEDIRAWKSGLDSRLAFIESAIATEKKEFDGLYDGVLLVTADYSLRCGRNPKAAQRDSLQTFDLPGADWVLENDSTIEELHLKTDDILCRLI</sequence>
<dbReference type="GO" id="GO:0005524">
    <property type="term" value="F:ATP binding"/>
    <property type="evidence" value="ECO:0007669"/>
    <property type="project" value="UniProtKB-KW"/>
</dbReference>
<dbReference type="CDD" id="cd02022">
    <property type="entry name" value="DPCK"/>
    <property type="match status" value="1"/>
</dbReference>
<comment type="similarity">
    <text evidence="1">Belongs to the CoaE family.</text>
</comment>
<evidence type="ECO:0000256" key="1">
    <source>
        <dbReference type="ARBA" id="ARBA00009018"/>
    </source>
</evidence>
<evidence type="ECO:0000256" key="3">
    <source>
        <dbReference type="ARBA" id="ARBA00022840"/>
    </source>
</evidence>
<protein>
    <submittedName>
        <fullName evidence="5">Dephospho-CoA kinase</fullName>
    </submittedName>
</protein>
<dbReference type="InterPro" id="IPR027417">
    <property type="entry name" value="P-loop_NTPase"/>
</dbReference>
<organism evidence="5 6">
    <name type="scientific">Candidatus Cryptobacteroides avistercoris</name>
    <dbReference type="NCBI Taxonomy" id="2840758"/>
    <lineage>
        <taxon>Bacteria</taxon>
        <taxon>Pseudomonadati</taxon>
        <taxon>Bacteroidota</taxon>
        <taxon>Bacteroidia</taxon>
        <taxon>Bacteroidales</taxon>
        <taxon>Candidatus Cryptobacteroides</taxon>
    </lineage>
</organism>
<dbReference type="Pfam" id="PF01121">
    <property type="entry name" value="CoaE"/>
    <property type="match status" value="1"/>
</dbReference>
<keyword evidence="5" id="KW-0418">Kinase</keyword>
<dbReference type="Gene3D" id="3.40.50.300">
    <property type="entry name" value="P-loop containing nucleotide triphosphate hydrolases"/>
    <property type="match status" value="1"/>
</dbReference>
<keyword evidence="2" id="KW-0547">Nucleotide-binding</keyword>
<dbReference type="InterPro" id="IPR001977">
    <property type="entry name" value="Depp_CoAkinase"/>
</dbReference>
<evidence type="ECO:0000256" key="2">
    <source>
        <dbReference type="ARBA" id="ARBA00022741"/>
    </source>
</evidence>
<dbReference type="AlphaFoldDB" id="A0A9D9IXN9"/>
<dbReference type="GO" id="GO:0004140">
    <property type="term" value="F:dephospho-CoA kinase activity"/>
    <property type="evidence" value="ECO:0007669"/>
    <property type="project" value="InterPro"/>
</dbReference>
<evidence type="ECO:0000256" key="4">
    <source>
        <dbReference type="ARBA" id="ARBA00022993"/>
    </source>
</evidence>
<gene>
    <name evidence="5" type="ORF">IAB76_07275</name>
</gene>